<reference evidence="2" key="1">
    <citation type="submission" date="2021-06" db="EMBL/GenBank/DDBJ databases">
        <authorList>
            <person name="Kallberg Y."/>
            <person name="Tangrot J."/>
            <person name="Rosling A."/>
        </authorList>
    </citation>
    <scope>NUCLEOTIDE SEQUENCE</scope>
    <source>
        <strain evidence="2">UK204</strain>
    </source>
</reference>
<feature type="region of interest" description="Disordered" evidence="1">
    <location>
        <begin position="84"/>
        <end position="159"/>
    </location>
</feature>
<proteinExistence type="predicted"/>
<organism evidence="2 3">
    <name type="scientific">Funneliformis caledonium</name>
    <dbReference type="NCBI Taxonomy" id="1117310"/>
    <lineage>
        <taxon>Eukaryota</taxon>
        <taxon>Fungi</taxon>
        <taxon>Fungi incertae sedis</taxon>
        <taxon>Mucoromycota</taxon>
        <taxon>Glomeromycotina</taxon>
        <taxon>Glomeromycetes</taxon>
        <taxon>Glomerales</taxon>
        <taxon>Glomeraceae</taxon>
        <taxon>Funneliformis</taxon>
    </lineage>
</organism>
<gene>
    <name evidence="2" type="ORF">FCALED_LOCUS14256</name>
</gene>
<comment type="caution">
    <text evidence="2">The sequence shown here is derived from an EMBL/GenBank/DDBJ whole genome shotgun (WGS) entry which is preliminary data.</text>
</comment>
<evidence type="ECO:0000313" key="2">
    <source>
        <dbReference type="EMBL" id="CAG8718111.1"/>
    </source>
</evidence>
<keyword evidence="3" id="KW-1185">Reference proteome</keyword>
<name>A0A9N9NAU6_9GLOM</name>
<sequence length="466" mass="53636">MVKNTGVSDAVDRSRSINKYSSIITKAIKRNSNITISDKLNNTLDKFNKGEYKNDWEDWKKERTKSVTVTNIVETNFEVHNEYNSTFNTPTLGKRNSKDSSKKGASARRKTKRVKLPDSDEDLDDNKNSSESQSTDENLTDGSPPRSPPNKEKFLSTPNKRNMHDVEIVRYLDALENCLKHNRVLSDAPPVWTKPLEAYLDNAFKKERDEFKMSIMQEIKEDKGNHFRLYCEKILMDFYNLVDIFPDMSRRIGERKYIVQNISSLFKFYETTFGKICIDWIESHSSAGKLTKSTTNSGIIKVDIRGVRLLDDKEILHVEVSGPPSLPTKRHTTGDTKKSLHTDILNLISILLDHLDLSVEVATRIKVFSFQVIEYRITFYSLNMLNDGSFLASELGSALFPFSFDARAKYKQILFLMGIFHKKVMNQISLMQELDLKVDHYKGKSVRSVLKIPMALKELLQKKFDD</sequence>
<feature type="compositionally biased region" description="Polar residues" evidence="1">
    <location>
        <begin position="129"/>
        <end position="141"/>
    </location>
</feature>
<dbReference type="AlphaFoldDB" id="A0A9N9NAU6"/>
<accession>A0A9N9NAU6</accession>
<evidence type="ECO:0000256" key="1">
    <source>
        <dbReference type="SAM" id="MobiDB-lite"/>
    </source>
</evidence>
<dbReference type="Proteomes" id="UP000789570">
    <property type="component" value="Unassembled WGS sequence"/>
</dbReference>
<dbReference type="EMBL" id="CAJVPQ010009808">
    <property type="protein sequence ID" value="CAG8718111.1"/>
    <property type="molecule type" value="Genomic_DNA"/>
</dbReference>
<dbReference type="OrthoDB" id="2438569at2759"/>
<feature type="compositionally biased region" description="Basic residues" evidence="1">
    <location>
        <begin position="105"/>
        <end position="114"/>
    </location>
</feature>
<protein>
    <submittedName>
        <fullName evidence="2">5665_t:CDS:1</fullName>
    </submittedName>
</protein>
<evidence type="ECO:0000313" key="3">
    <source>
        <dbReference type="Proteomes" id="UP000789570"/>
    </source>
</evidence>